<dbReference type="Pfam" id="PF11799">
    <property type="entry name" value="IMS_C"/>
    <property type="match status" value="1"/>
</dbReference>
<gene>
    <name evidence="3" type="ORF">HNQ99_000968</name>
</gene>
<dbReference type="EMBL" id="JACHOV010000003">
    <property type="protein sequence ID" value="MBB4640675.1"/>
    <property type="molecule type" value="Genomic_DNA"/>
</dbReference>
<dbReference type="PANTHER" id="PTHR35369:SF2">
    <property type="entry name" value="BLR3025 PROTEIN"/>
    <property type="match status" value="1"/>
</dbReference>
<evidence type="ECO:0000313" key="4">
    <source>
        <dbReference type="Proteomes" id="UP000575068"/>
    </source>
</evidence>
<evidence type="ECO:0000259" key="2">
    <source>
        <dbReference type="Pfam" id="PF11799"/>
    </source>
</evidence>
<dbReference type="InterPro" id="IPR050356">
    <property type="entry name" value="SulA_CellDiv_inhibitor"/>
</dbReference>
<evidence type="ECO:0000256" key="1">
    <source>
        <dbReference type="ARBA" id="ARBA00022763"/>
    </source>
</evidence>
<keyword evidence="1" id="KW-0227">DNA damage</keyword>
<organism evidence="3 4">
    <name type="scientific">Rhizorhapis suberifaciens</name>
    <name type="common">corky root of lettuce</name>
    <dbReference type="NCBI Taxonomy" id="13656"/>
    <lineage>
        <taxon>Bacteria</taxon>
        <taxon>Pseudomonadati</taxon>
        <taxon>Pseudomonadota</taxon>
        <taxon>Alphaproteobacteria</taxon>
        <taxon>Sphingomonadales</taxon>
        <taxon>Sphingomonadaceae</taxon>
        <taxon>Rhizorhapis</taxon>
    </lineage>
</organism>
<dbReference type="GO" id="GO:0006281">
    <property type="term" value="P:DNA repair"/>
    <property type="evidence" value="ECO:0007669"/>
    <property type="project" value="InterPro"/>
</dbReference>
<reference evidence="3 4" key="1">
    <citation type="submission" date="2020-08" db="EMBL/GenBank/DDBJ databases">
        <title>Genomic Encyclopedia of Type Strains, Phase IV (KMG-IV): sequencing the most valuable type-strain genomes for metagenomic binning, comparative biology and taxonomic classification.</title>
        <authorList>
            <person name="Goeker M."/>
        </authorList>
    </citation>
    <scope>NUCLEOTIDE SEQUENCE [LARGE SCALE GENOMIC DNA]</scope>
    <source>
        <strain evidence="3 4">DSM 7465</strain>
    </source>
</reference>
<accession>A0A840HRU7</accession>
<protein>
    <submittedName>
        <fullName evidence="3">Protein ImuB</fullName>
    </submittedName>
</protein>
<dbReference type="PANTHER" id="PTHR35369">
    <property type="entry name" value="BLR3025 PROTEIN-RELATED"/>
    <property type="match status" value="1"/>
</dbReference>
<feature type="domain" description="DNA polymerase Y-family little finger" evidence="2">
    <location>
        <begin position="244"/>
        <end position="342"/>
    </location>
</feature>
<dbReference type="Proteomes" id="UP000575068">
    <property type="component" value="Unassembled WGS sequence"/>
</dbReference>
<dbReference type="InterPro" id="IPR043502">
    <property type="entry name" value="DNA/RNA_pol_sf"/>
</dbReference>
<name>A0A840HRU7_9SPHN</name>
<dbReference type="InterPro" id="IPR017961">
    <property type="entry name" value="DNA_pol_Y-fam_little_finger"/>
</dbReference>
<dbReference type="RefSeq" id="WP_322790314.1">
    <property type="nucleotide sequence ID" value="NZ_JACHOV010000003.1"/>
</dbReference>
<sequence>MTNAASGKRRYLALWFPFLSADRLRICRRSTVRPDAPLAFVEKVRGTMRLMAVDRTALSLGLSPGLMLADARARVPDLEVTEQDARADQDWLERLQIGCIRYTPTVALDAPDGLVLDITGCVHLFGSETELAEDVEIRMARLGMTLRHAIAGTPEAALALARFQTAPSADEATAVRRLPVAALRLEAESETALNRAGLKTVGDAASRPMATIAARFGEEAATALRQITGEVESPLIPRRPLAPIMAERRFAEPVARTEYALLILEELAHEAGQRLEERKQGGRRFEGIFFRTDGLARRLTIETGLPTREAEAVMRLFRERLDSLSDPLDPGFGFDMIRLSVAFTENLAPTQLRLEGGSVSEGEVATLVDRLSTRLGRGRLKRFRPRDSHIPEQAQLALPAADALGQPPAEWTLSAPGEPAMRPLHMFDPPQRIEVLAEVPDGPPHRFRWRRTFHEVRRFEGPERIAHEWWRQDNGLTRDYYRVEDAHGRRYWIFRHGLYGSEVRNPDWYMHGVFA</sequence>
<comment type="caution">
    <text evidence="3">The sequence shown here is derived from an EMBL/GenBank/DDBJ whole genome shotgun (WGS) entry which is preliminary data.</text>
</comment>
<proteinExistence type="predicted"/>
<dbReference type="SUPFAM" id="SSF56672">
    <property type="entry name" value="DNA/RNA polymerases"/>
    <property type="match status" value="1"/>
</dbReference>
<dbReference type="AlphaFoldDB" id="A0A840HRU7"/>
<dbReference type="GO" id="GO:0003684">
    <property type="term" value="F:damaged DNA binding"/>
    <property type="evidence" value="ECO:0007669"/>
    <property type="project" value="InterPro"/>
</dbReference>
<keyword evidence="4" id="KW-1185">Reference proteome</keyword>
<dbReference type="CDD" id="cd03468">
    <property type="entry name" value="PolY_like"/>
    <property type="match status" value="1"/>
</dbReference>
<evidence type="ECO:0000313" key="3">
    <source>
        <dbReference type="EMBL" id="MBB4640675.1"/>
    </source>
</evidence>